<keyword evidence="6" id="KW-1185">Reference proteome</keyword>
<evidence type="ECO:0000313" key="5">
    <source>
        <dbReference type="EMBL" id="GAU21786.1"/>
    </source>
</evidence>
<sequence length="462" mass="52883">MTGSSSSFPANLPILDGKNWDQWCVKMKVIFGFQEVQELITNGLPALKANANEVQQATHKQLKKKDCKAQFLIHQCVDSANFEKISATSMMDKESIGEFFTRLPTLVNSMKNYGEQISDQQVVEKVLRTLTPQFDHIVAAIKESKYLSTMSINELQNSLEAHEQRLKERKENKVSQEQALYAKNQWNKGGNGKGKWKGEKNKGKNESSYDQHHHSNDQSQGDSSNKGREGSLKNKNHGKKSDKSKIQCYSCDKWGHYASECRSKGDKQKQEDEAHHARHNGSDSDDVLLMLTKNYEGENSNIWYLDTRCSNHMTCHRDWLLDFDEKFKSTVKFADNITESVEGKGKVMVIKKNGNHTFVTDVLYVPTMKHNLLSLGQLLEKGFTMSMQPEELWTCNKPSVKHLRIFGSLCYRHIPDEMRRKLDDKCEHLILIGYDATSAYKMYNPKSQKVIINRDGVVDEKS</sequence>
<dbReference type="InterPro" id="IPR057670">
    <property type="entry name" value="SH3_retrovirus"/>
</dbReference>
<keyword evidence="1" id="KW-0862">Zinc</keyword>
<reference evidence="6" key="1">
    <citation type="journal article" date="2017" name="Front. Plant Sci.">
        <title>Climate Clever Clovers: New Paradigm to Reduce the Environmental Footprint of Ruminants by Breeding Low Methanogenic Forages Utilizing Haplotype Variation.</title>
        <authorList>
            <person name="Kaur P."/>
            <person name="Appels R."/>
            <person name="Bayer P.E."/>
            <person name="Keeble-Gagnere G."/>
            <person name="Wang J."/>
            <person name="Hirakawa H."/>
            <person name="Shirasawa K."/>
            <person name="Vercoe P."/>
            <person name="Stefanova K."/>
            <person name="Durmic Z."/>
            <person name="Nichols P."/>
            <person name="Revell C."/>
            <person name="Isobe S.N."/>
            <person name="Edwards D."/>
            <person name="Erskine W."/>
        </authorList>
    </citation>
    <scope>NUCLEOTIDE SEQUENCE [LARGE SCALE GENOMIC DNA]</scope>
    <source>
        <strain evidence="6">cv. Daliak</strain>
    </source>
</reference>
<dbReference type="PANTHER" id="PTHR35317">
    <property type="entry name" value="OS04G0629600 PROTEIN"/>
    <property type="match status" value="1"/>
</dbReference>
<dbReference type="SUPFAM" id="SSF57756">
    <property type="entry name" value="Retrovirus zinc finger-like domains"/>
    <property type="match status" value="1"/>
</dbReference>
<evidence type="ECO:0000256" key="3">
    <source>
        <dbReference type="SAM" id="MobiDB-lite"/>
    </source>
</evidence>
<dbReference type="Pfam" id="PF25597">
    <property type="entry name" value="SH3_retrovirus"/>
    <property type="match status" value="1"/>
</dbReference>
<dbReference type="InterPro" id="IPR036875">
    <property type="entry name" value="Znf_CCHC_sf"/>
</dbReference>
<organism evidence="5 6">
    <name type="scientific">Trifolium subterraneum</name>
    <name type="common">Subterranean clover</name>
    <dbReference type="NCBI Taxonomy" id="3900"/>
    <lineage>
        <taxon>Eukaryota</taxon>
        <taxon>Viridiplantae</taxon>
        <taxon>Streptophyta</taxon>
        <taxon>Embryophyta</taxon>
        <taxon>Tracheophyta</taxon>
        <taxon>Spermatophyta</taxon>
        <taxon>Magnoliopsida</taxon>
        <taxon>eudicotyledons</taxon>
        <taxon>Gunneridae</taxon>
        <taxon>Pentapetalae</taxon>
        <taxon>rosids</taxon>
        <taxon>fabids</taxon>
        <taxon>Fabales</taxon>
        <taxon>Fabaceae</taxon>
        <taxon>Papilionoideae</taxon>
        <taxon>50 kb inversion clade</taxon>
        <taxon>NPAAA clade</taxon>
        <taxon>Hologalegina</taxon>
        <taxon>IRL clade</taxon>
        <taxon>Trifolieae</taxon>
        <taxon>Trifolium</taxon>
    </lineage>
</organism>
<dbReference type="Proteomes" id="UP000242715">
    <property type="component" value="Unassembled WGS sequence"/>
</dbReference>
<dbReference type="InterPro" id="IPR054722">
    <property type="entry name" value="PolX-like_BBD"/>
</dbReference>
<feature type="compositionally biased region" description="Basic and acidic residues" evidence="3">
    <location>
        <begin position="196"/>
        <end position="216"/>
    </location>
</feature>
<keyword evidence="2" id="KW-0175">Coiled coil</keyword>
<dbReference type="AlphaFoldDB" id="A0A2Z6LSN3"/>
<dbReference type="PANTHER" id="PTHR35317:SF35">
    <property type="entry name" value="DUF4219 DOMAIN-CONTAINING PROTEIN"/>
    <property type="match status" value="1"/>
</dbReference>
<feature type="coiled-coil region" evidence="2">
    <location>
        <begin position="152"/>
        <end position="179"/>
    </location>
</feature>
<gene>
    <name evidence="5" type="ORF">TSUD_329110</name>
</gene>
<name>A0A2Z6LSN3_TRISU</name>
<dbReference type="Pfam" id="PF22936">
    <property type="entry name" value="Pol_BBD"/>
    <property type="match status" value="1"/>
</dbReference>
<evidence type="ECO:0000259" key="4">
    <source>
        <dbReference type="PROSITE" id="PS50158"/>
    </source>
</evidence>
<dbReference type="InterPro" id="IPR001878">
    <property type="entry name" value="Znf_CCHC"/>
</dbReference>
<feature type="region of interest" description="Disordered" evidence="3">
    <location>
        <begin position="181"/>
        <end position="242"/>
    </location>
</feature>
<dbReference type="PROSITE" id="PS50158">
    <property type="entry name" value="ZF_CCHC"/>
    <property type="match status" value="1"/>
</dbReference>
<protein>
    <recommendedName>
        <fullName evidence="4">CCHC-type domain-containing protein</fullName>
    </recommendedName>
</protein>
<dbReference type="Pfam" id="PF14223">
    <property type="entry name" value="Retrotran_gag_2"/>
    <property type="match status" value="1"/>
</dbReference>
<proteinExistence type="predicted"/>
<evidence type="ECO:0000256" key="2">
    <source>
        <dbReference type="SAM" id="Coils"/>
    </source>
</evidence>
<dbReference type="GO" id="GO:0008270">
    <property type="term" value="F:zinc ion binding"/>
    <property type="evidence" value="ECO:0007669"/>
    <property type="project" value="UniProtKB-KW"/>
</dbReference>
<keyword evidence="1" id="KW-0863">Zinc-finger</keyword>
<dbReference type="EMBL" id="DF973237">
    <property type="protein sequence ID" value="GAU21786.1"/>
    <property type="molecule type" value="Genomic_DNA"/>
</dbReference>
<evidence type="ECO:0000256" key="1">
    <source>
        <dbReference type="PROSITE-ProRule" id="PRU00047"/>
    </source>
</evidence>
<dbReference type="OrthoDB" id="1432336at2759"/>
<feature type="domain" description="CCHC-type" evidence="4">
    <location>
        <begin position="248"/>
        <end position="263"/>
    </location>
</feature>
<keyword evidence="1" id="KW-0479">Metal-binding</keyword>
<dbReference type="GO" id="GO:0003676">
    <property type="term" value="F:nucleic acid binding"/>
    <property type="evidence" value="ECO:0007669"/>
    <property type="project" value="InterPro"/>
</dbReference>
<accession>A0A2Z6LSN3</accession>
<evidence type="ECO:0000313" key="6">
    <source>
        <dbReference type="Proteomes" id="UP000242715"/>
    </source>
</evidence>